<dbReference type="PANTHER" id="PTHR42695:SF5">
    <property type="entry name" value="GLUTAMINE AMIDOTRANSFERASE YLR126C-RELATED"/>
    <property type="match status" value="1"/>
</dbReference>
<name>A0A317WAS6_9EURO</name>
<keyword evidence="3" id="KW-1185">Reference proteome</keyword>
<sequence length="242" mass="26880">MINPSPLRIAVLINTPPGNEFWDDVRNCYHAALQAVAPTAQVNMYDPVFEGTFPDPQKYDLIILSGGKADASSSEPWVLAVLDFLRATAREAPDTKVLGICWGHQAISRAFGGEVRAVSTGPIAGIEDIKLTPAGKKFFSTPDDVATYRLPEFHVREVARPGLGFVHLAENHEMFVNQENTILSLQAHPEVQPALAKKLLLEEDDVYNGNLSKQELEDHLVKLDQPTDGFEVLRRVIEWVRE</sequence>
<dbReference type="Pfam" id="PF00117">
    <property type="entry name" value="GATase"/>
    <property type="match status" value="1"/>
</dbReference>
<proteinExistence type="predicted"/>
<gene>
    <name evidence="2" type="ORF">BO70DRAFT_403874</name>
</gene>
<dbReference type="AlphaFoldDB" id="A0A317WAS6"/>
<dbReference type="SUPFAM" id="SSF52317">
    <property type="entry name" value="Class I glutamine amidotransferase-like"/>
    <property type="match status" value="1"/>
</dbReference>
<accession>A0A317WAS6</accession>
<dbReference type="InterPro" id="IPR029062">
    <property type="entry name" value="Class_I_gatase-like"/>
</dbReference>
<dbReference type="Gene3D" id="3.40.50.880">
    <property type="match status" value="1"/>
</dbReference>
<dbReference type="InterPro" id="IPR017926">
    <property type="entry name" value="GATASE"/>
</dbReference>
<dbReference type="CDD" id="cd01741">
    <property type="entry name" value="GATase1_1"/>
    <property type="match status" value="1"/>
</dbReference>
<comment type="caution">
    <text evidence="2">The sequence shown here is derived from an EMBL/GenBank/DDBJ whole genome shotgun (WGS) entry which is preliminary data.</text>
</comment>
<evidence type="ECO:0000259" key="1">
    <source>
        <dbReference type="Pfam" id="PF00117"/>
    </source>
</evidence>
<dbReference type="InterPro" id="IPR044992">
    <property type="entry name" value="ChyE-like"/>
</dbReference>
<organism evidence="2 3">
    <name type="scientific">Aspergillus heteromorphus CBS 117.55</name>
    <dbReference type="NCBI Taxonomy" id="1448321"/>
    <lineage>
        <taxon>Eukaryota</taxon>
        <taxon>Fungi</taxon>
        <taxon>Dikarya</taxon>
        <taxon>Ascomycota</taxon>
        <taxon>Pezizomycotina</taxon>
        <taxon>Eurotiomycetes</taxon>
        <taxon>Eurotiomycetidae</taxon>
        <taxon>Eurotiales</taxon>
        <taxon>Aspergillaceae</taxon>
        <taxon>Aspergillus</taxon>
        <taxon>Aspergillus subgen. Circumdati</taxon>
    </lineage>
</organism>
<evidence type="ECO:0000313" key="2">
    <source>
        <dbReference type="EMBL" id="PWY83594.1"/>
    </source>
</evidence>
<dbReference type="PANTHER" id="PTHR42695">
    <property type="entry name" value="GLUTAMINE AMIDOTRANSFERASE YLR126C-RELATED"/>
    <property type="match status" value="1"/>
</dbReference>
<dbReference type="VEuPathDB" id="FungiDB:BO70DRAFT_403874"/>
<dbReference type="GeneID" id="37069290"/>
<reference evidence="2 3" key="1">
    <citation type="submission" date="2016-12" db="EMBL/GenBank/DDBJ databases">
        <title>The genomes of Aspergillus section Nigri reveals drivers in fungal speciation.</title>
        <authorList>
            <consortium name="DOE Joint Genome Institute"/>
            <person name="Vesth T.C."/>
            <person name="Nybo J."/>
            <person name="Theobald S."/>
            <person name="Brandl J."/>
            <person name="Frisvad J.C."/>
            <person name="Nielsen K.F."/>
            <person name="Lyhne E.K."/>
            <person name="Kogle M.E."/>
            <person name="Kuo A."/>
            <person name="Riley R."/>
            <person name="Clum A."/>
            <person name="Nolan M."/>
            <person name="Lipzen A."/>
            <person name="Salamov A."/>
            <person name="Henrissat B."/>
            <person name="Wiebenga A."/>
            <person name="De Vries R.P."/>
            <person name="Grigoriev I.V."/>
            <person name="Mortensen U.H."/>
            <person name="Andersen M.R."/>
            <person name="Baker S.E."/>
        </authorList>
    </citation>
    <scope>NUCLEOTIDE SEQUENCE [LARGE SCALE GENOMIC DNA]</scope>
    <source>
        <strain evidence="2 3">CBS 117.55</strain>
    </source>
</reference>
<dbReference type="PROSITE" id="PS51273">
    <property type="entry name" value="GATASE_TYPE_1"/>
    <property type="match status" value="1"/>
</dbReference>
<keyword evidence="2" id="KW-0315">Glutamine amidotransferase</keyword>
<dbReference type="OrthoDB" id="92161at2759"/>
<dbReference type="GO" id="GO:0016740">
    <property type="term" value="F:transferase activity"/>
    <property type="evidence" value="ECO:0007669"/>
    <property type="project" value="UniProtKB-KW"/>
</dbReference>
<keyword evidence="2" id="KW-0808">Transferase</keyword>
<dbReference type="STRING" id="1448321.A0A317WAS6"/>
<dbReference type="RefSeq" id="XP_025400037.1">
    <property type="nucleotide sequence ID" value="XM_025547053.1"/>
</dbReference>
<dbReference type="GO" id="GO:0005634">
    <property type="term" value="C:nucleus"/>
    <property type="evidence" value="ECO:0007669"/>
    <property type="project" value="TreeGrafter"/>
</dbReference>
<protein>
    <submittedName>
        <fullName evidence="2">Class I glutamine amidotransferase-like protein</fullName>
    </submittedName>
</protein>
<evidence type="ECO:0000313" key="3">
    <source>
        <dbReference type="Proteomes" id="UP000247233"/>
    </source>
</evidence>
<feature type="domain" description="Glutamine amidotransferase" evidence="1">
    <location>
        <begin position="55"/>
        <end position="202"/>
    </location>
</feature>
<dbReference type="EMBL" id="MSFL01000010">
    <property type="protein sequence ID" value="PWY83594.1"/>
    <property type="molecule type" value="Genomic_DNA"/>
</dbReference>
<dbReference type="GO" id="GO:0005829">
    <property type="term" value="C:cytosol"/>
    <property type="evidence" value="ECO:0007669"/>
    <property type="project" value="TreeGrafter"/>
</dbReference>
<dbReference type="Proteomes" id="UP000247233">
    <property type="component" value="Unassembled WGS sequence"/>
</dbReference>